<dbReference type="GO" id="GO:0030170">
    <property type="term" value="F:pyridoxal phosphate binding"/>
    <property type="evidence" value="ECO:0007669"/>
    <property type="project" value="InterPro"/>
</dbReference>
<dbReference type="InterPro" id="IPR052353">
    <property type="entry name" value="Benzoxazolinone_Detox_Enz"/>
</dbReference>
<dbReference type="PANTHER" id="PTHR30212">
    <property type="entry name" value="PROTEIN YIIM"/>
    <property type="match status" value="1"/>
</dbReference>
<dbReference type="PANTHER" id="PTHR30212:SF2">
    <property type="entry name" value="PROTEIN YIIM"/>
    <property type="match status" value="1"/>
</dbReference>
<evidence type="ECO:0000313" key="3">
    <source>
        <dbReference type="Proteomes" id="UP000008363"/>
    </source>
</evidence>
<dbReference type="Proteomes" id="UP000008363">
    <property type="component" value="Unassembled WGS sequence"/>
</dbReference>
<organism evidence="2 3">
    <name type="scientific">Gordonia rhizosphera NBRC 16068</name>
    <dbReference type="NCBI Taxonomy" id="1108045"/>
    <lineage>
        <taxon>Bacteria</taxon>
        <taxon>Bacillati</taxon>
        <taxon>Actinomycetota</taxon>
        <taxon>Actinomycetes</taxon>
        <taxon>Mycobacteriales</taxon>
        <taxon>Gordoniaceae</taxon>
        <taxon>Gordonia</taxon>
    </lineage>
</organism>
<protein>
    <recommendedName>
        <fullName evidence="1">MOSC domain-containing protein</fullName>
    </recommendedName>
</protein>
<dbReference type="GO" id="GO:0003824">
    <property type="term" value="F:catalytic activity"/>
    <property type="evidence" value="ECO:0007669"/>
    <property type="project" value="InterPro"/>
</dbReference>
<evidence type="ECO:0000259" key="1">
    <source>
        <dbReference type="PROSITE" id="PS51340"/>
    </source>
</evidence>
<dbReference type="InterPro" id="IPR011037">
    <property type="entry name" value="Pyrv_Knase-like_insert_dom_sf"/>
</dbReference>
<dbReference type="InterPro" id="IPR005302">
    <property type="entry name" value="MoCF_Sase_C"/>
</dbReference>
<sequence length="217" mass="23367">MTADQATTGVVLAVCAANENVVLDGVGTSAIDKRPHTDRVAVGELGLVSDHVCDAKHHGGTEQAVYAYGEHEAQRWADELGRELPYGWFGENLRIDGMPVTDAAVGERWAIGDDGLVVETTIPRIPCRTFAAWSGEPKWVKRFLDRADTGAYLRVLSPGTVGAGDRVTVLHRPDHGVTVRHLVAGTEAPVDALTALLAGDHLPPKVRRDASRKLARR</sequence>
<proteinExistence type="predicted"/>
<feature type="domain" description="MOSC" evidence="1">
    <location>
        <begin position="34"/>
        <end position="170"/>
    </location>
</feature>
<reference evidence="2 3" key="1">
    <citation type="submission" date="2012-08" db="EMBL/GenBank/DDBJ databases">
        <title>Whole genome shotgun sequence of Gordonia rhizosphera NBRC 16068.</title>
        <authorList>
            <person name="Takarada H."/>
            <person name="Isaki S."/>
            <person name="Hosoyama A."/>
            <person name="Tsuchikane K."/>
            <person name="Katsumata H."/>
            <person name="Baba S."/>
            <person name="Ohji S."/>
            <person name="Yamazaki S."/>
            <person name="Fujita N."/>
        </authorList>
    </citation>
    <scope>NUCLEOTIDE SEQUENCE [LARGE SCALE GENOMIC DNA]</scope>
    <source>
        <strain evidence="2 3">NBRC 16068</strain>
    </source>
</reference>
<keyword evidence="3" id="KW-1185">Reference proteome</keyword>
<name>K6VRS9_9ACTN</name>
<gene>
    <name evidence="2" type="ORF">GORHZ_069_00090</name>
</gene>
<evidence type="ECO:0000313" key="2">
    <source>
        <dbReference type="EMBL" id="GAB89630.1"/>
    </source>
</evidence>
<dbReference type="Gene3D" id="2.40.33.20">
    <property type="entry name" value="PK beta-barrel domain-like"/>
    <property type="match status" value="1"/>
</dbReference>
<dbReference type="EMBL" id="BAHC01000069">
    <property type="protein sequence ID" value="GAB89630.1"/>
    <property type="molecule type" value="Genomic_DNA"/>
</dbReference>
<dbReference type="STRING" id="1108045.GORHZ_069_00090"/>
<dbReference type="AlphaFoldDB" id="K6VRS9"/>
<dbReference type="Pfam" id="PF03473">
    <property type="entry name" value="MOSC"/>
    <property type="match status" value="1"/>
</dbReference>
<accession>K6VRS9</accession>
<dbReference type="RefSeq" id="WP_006331772.1">
    <property type="nucleotide sequence ID" value="NZ_BAHC01000069.1"/>
</dbReference>
<comment type="caution">
    <text evidence="2">The sequence shown here is derived from an EMBL/GenBank/DDBJ whole genome shotgun (WGS) entry which is preliminary data.</text>
</comment>
<dbReference type="GO" id="GO:0030151">
    <property type="term" value="F:molybdenum ion binding"/>
    <property type="evidence" value="ECO:0007669"/>
    <property type="project" value="InterPro"/>
</dbReference>
<dbReference type="SUPFAM" id="SSF50800">
    <property type="entry name" value="PK beta-barrel domain-like"/>
    <property type="match status" value="1"/>
</dbReference>
<dbReference type="eggNOG" id="COG2258">
    <property type="taxonomic scope" value="Bacteria"/>
</dbReference>
<dbReference type="PROSITE" id="PS51340">
    <property type="entry name" value="MOSC"/>
    <property type="match status" value="1"/>
</dbReference>